<evidence type="ECO:0000259" key="9">
    <source>
        <dbReference type="PROSITE" id="PS50928"/>
    </source>
</evidence>
<reference evidence="10 11" key="1">
    <citation type="submission" date="2019-02" db="EMBL/GenBank/DDBJ databases">
        <title>Kribbella capetownensis sp. nov. and Kribbella speibonae sp. nov., isolated from soil.</title>
        <authorList>
            <person name="Curtis S.M."/>
            <person name="Norton I."/>
            <person name="Everest G.J."/>
            <person name="Meyers P.R."/>
        </authorList>
    </citation>
    <scope>NUCLEOTIDE SEQUENCE [LARGE SCALE GENOMIC DNA]</scope>
    <source>
        <strain evidence="10 11">NRRL B-24813</strain>
    </source>
</reference>
<evidence type="ECO:0000256" key="4">
    <source>
        <dbReference type="ARBA" id="ARBA00022692"/>
    </source>
</evidence>
<dbReference type="GO" id="GO:0055085">
    <property type="term" value="P:transmembrane transport"/>
    <property type="evidence" value="ECO:0007669"/>
    <property type="project" value="InterPro"/>
</dbReference>
<dbReference type="SUPFAM" id="SSF161098">
    <property type="entry name" value="MetI-like"/>
    <property type="match status" value="1"/>
</dbReference>
<evidence type="ECO:0000256" key="1">
    <source>
        <dbReference type="ARBA" id="ARBA00004651"/>
    </source>
</evidence>
<accession>A0A4R0JVF7</accession>
<evidence type="ECO:0000256" key="3">
    <source>
        <dbReference type="ARBA" id="ARBA00022475"/>
    </source>
</evidence>
<feature type="transmembrane region" description="Helical" evidence="7">
    <location>
        <begin position="159"/>
        <end position="179"/>
    </location>
</feature>
<evidence type="ECO:0000256" key="7">
    <source>
        <dbReference type="RuleBase" id="RU363032"/>
    </source>
</evidence>
<organism evidence="10 11">
    <name type="scientific">Kribbella pittospori</name>
    <dbReference type="NCBI Taxonomy" id="722689"/>
    <lineage>
        <taxon>Bacteria</taxon>
        <taxon>Bacillati</taxon>
        <taxon>Actinomycetota</taxon>
        <taxon>Actinomycetes</taxon>
        <taxon>Propionibacteriales</taxon>
        <taxon>Kribbellaceae</taxon>
        <taxon>Kribbella</taxon>
    </lineage>
</organism>
<dbReference type="RefSeq" id="WP_131365862.1">
    <property type="nucleotide sequence ID" value="NZ_SJKB01000023.1"/>
</dbReference>
<keyword evidence="2 7" id="KW-0813">Transport</keyword>
<comment type="subcellular location">
    <subcellularLocation>
        <location evidence="1 7">Cell membrane</location>
        <topology evidence="1 7">Multi-pass membrane protein</topology>
    </subcellularLocation>
</comment>
<dbReference type="OrthoDB" id="7944646at2"/>
<dbReference type="InterPro" id="IPR050809">
    <property type="entry name" value="UgpAE/MalFG_permease"/>
</dbReference>
<dbReference type="AlphaFoldDB" id="A0A4R0JVF7"/>
<dbReference type="PROSITE" id="PS50928">
    <property type="entry name" value="ABC_TM1"/>
    <property type="match status" value="1"/>
</dbReference>
<comment type="similarity">
    <text evidence="7">Belongs to the binding-protein-dependent transport system permease family.</text>
</comment>
<sequence>MSSHNAGAVVGASNTQSADAEPQAGDQSSDPGRKERRTRPDPAKPKVSFFGRMRRDKALLLFAAPGVFLVVLFHYVPLLGNVIAFKDYQPYLGIWEAPWVGLENFRVVFNGDPYFLNALKNTLVISLLQILVVFPVPIALALLLNSLLGERIKRVVQSILYLPHFMSWVIVVAIFQHMLGNAGLYNTWARAHDLPLLSIIGNPDLFIPLITSQVIWKDAGWGTIIFLAAISRVDLELYEAVAVDGGGRLRQLWHITLPAIRGVIILLLILRLGDALTVGFEQIFLQQGPVGLEASEVLDTYVYNRGIVGGDWGASAAVGLVKGLVGTALVLGANKVAHLFGERGIYSTKD</sequence>
<evidence type="ECO:0000313" key="10">
    <source>
        <dbReference type="EMBL" id="TCC51471.1"/>
    </source>
</evidence>
<gene>
    <name evidence="10" type="ORF">E0H73_40845</name>
</gene>
<dbReference type="PANTHER" id="PTHR43227">
    <property type="entry name" value="BLL4140 PROTEIN"/>
    <property type="match status" value="1"/>
</dbReference>
<protein>
    <submittedName>
        <fullName evidence="10">Sugar ABC transporter permease</fullName>
    </submittedName>
</protein>
<keyword evidence="11" id="KW-1185">Reference proteome</keyword>
<evidence type="ECO:0000256" key="8">
    <source>
        <dbReference type="SAM" id="MobiDB-lite"/>
    </source>
</evidence>
<evidence type="ECO:0000313" key="11">
    <source>
        <dbReference type="Proteomes" id="UP000291144"/>
    </source>
</evidence>
<proteinExistence type="inferred from homology"/>
<comment type="caution">
    <text evidence="10">The sequence shown here is derived from an EMBL/GenBank/DDBJ whole genome shotgun (WGS) entry which is preliminary data.</text>
</comment>
<dbReference type="PANTHER" id="PTHR43227:SF11">
    <property type="entry name" value="BLL4140 PROTEIN"/>
    <property type="match status" value="1"/>
</dbReference>
<dbReference type="Pfam" id="PF00528">
    <property type="entry name" value="BPD_transp_1"/>
    <property type="match status" value="1"/>
</dbReference>
<dbReference type="GO" id="GO:0005886">
    <property type="term" value="C:plasma membrane"/>
    <property type="evidence" value="ECO:0007669"/>
    <property type="project" value="UniProtKB-SubCell"/>
</dbReference>
<evidence type="ECO:0000256" key="5">
    <source>
        <dbReference type="ARBA" id="ARBA00022989"/>
    </source>
</evidence>
<feature type="transmembrane region" description="Helical" evidence="7">
    <location>
        <begin position="123"/>
        <end position="147"/>
    </location>
</feature>
<dbReference type="CDD" id="cd06261">
    <property type="entry name" value="TM_PBP2"/>
    <property type="match status" value="1"/>
</dbReference>
<dbReference type="Gene3D" id="1.10.3720.10">
    <property type="entry name" value="MetI-like"/>
    <property type="match status" value="1"/>
</dbReference>
<feature type="domain" description="ABC transmembrane type-1" evidence="9">
    <location>
        <begin position="119"/>
        <end position="333"/>
    </location>
</feature>
<dbReference type="EMBL" id="SJKB01000023">
    <property type="protein sequence ID" value="TCC51471.1"/>
    <property type="molecule type" value="Genomic_DNA"/>
</dbReference>
<feature type="transmembrane region" description="Helical" evidence="7">
    <location>
        <begin position="58"/>
        <end position="76"/>
    </location>
</feature>
<dbReference type="InterPro" id="IPR000515">
    <property type="entry name" value="MetI-like"/>
</dbReference>
<dbReference type="InterPro" id="IPR035906">
    <property type="entry name" value="MetI-like_sf"/>
</dbReference>
<keyword evidence="4 7" id="KW-0812">Transmembrane</keyword>
<keyword evidence="5 7" id="KW-1133">Transmembrane helix</keyword>
<evidence type="ECO:0000256" key="6">
    <source>
        <dbReference type="ARBA" id="ARBA00023136"/>
    </source>
</evidence>
<feature type="region of interest" description="Disordered" evidence="8">
    <location>
        <begin position="1"/>
        <end position="47"/>
    </location>
</feature>
<keyword evidence="3" id="KW-1003">Cell membrane</keyword>
<name>A0A4R0JVF7_9ACTN</name>
<dbReference type="Proteomes" id="UP000291144">
    <property type="component" value="Unassembled WGS sequence"/>
</dbReference>
<evidence type="ECO:0000256" key="2">
    <source>
        <dbReference type="ARBA" id="ARBA00022448"/>
    </source>
</evidence>
<keyword evidence="6 7" id="KW-0472">Membrane</keyword>